<name>A0ACB9JGM5_9ASTR</name>
<evidence type="ECO:0000313" key="1">
    <source>
        <dbReference type="EMBL" id="KAI3819435.1"/>
    </source>
</evidence>
<comment type="caution">
    <text evidence="1">The sequence shown here is derived from an EMBL/GenBank/DDBJ whole genome shotgun (WGS) entry which is preliminary data.</text>
</comment>
<proteinExistence type="predicted"/>
<dbReference type="EMBL" id="CM042021">
    <property type="protein sequence ID" value="KAI3819435.1"/>
    <property type="molecule type" value="Genomic_DNA"/>
</dbReference>
<reference evidence="1 2" key="2">
    <citation type="journal article" date="2022" name="Mol. Ecol. Resour.">
        <title>The genomes of chicory, endive, great burdock and yacon provide insights into Asteraceae paleo-polyploidization history and plant inulin production.</title>
        <authorList>
            <person name="Fan W."/>
            <person name="Wang S."/>
            <person name="Wang H."/>
            <person name="Wang A."/>
            <person name="Jiang F."/>
            <person name="Liu H."/>
            <person name="Zhao H."/>
            <person name="Xu D."/>
            <person name="Zhang Y."/>
        </authorList>
    </citation>
    <scope>NUCLEOTIDE SEQUENCE [LARGE SCALE GENOMIC DNA]</scope>
    <source>
        <strain evidence="2">cv. Yunnan</strain>
        <tissue evidence="1">Leaves</tissue>
    </source>
</reference>
<evidence type="ECO:0000313" key="2">
    <source>
        <dbReference type="Proteomes" id="UP001056120"/>
    </source>
</evidence>
<gene>
    <name evidence="1" type="ORF">L1987_13271</name>
</gene>
<organism evidence="1 2">
    <name type="scientific">Smallanthus sonchifolius</name>
    <dbReference type="NCBI Taxonomy" id="185202"/>
    <lineage>
        <taxon>Eukaryota</taxon>
        <taxon>Viridiplantae</taxon>
        <taxon>Streptophyta</taxon>
        <taxon>Embryophyta</taxon>
        <taxon>Tracheophyta</taxon>
        <taxon>Spermatophyta</taxon>
        <taxon>Magnoliopsida</taxon>
        <taxon>eudicotyledons</taxon>
        <taxon>Gunneridae</taxon>
        <taxon>Pentapetalae</taxon>
        <taxon>asterids</taxon>
        <taxon>campanulids</taxon>
        <taxon>Asterales</taxon>
        <taxon>Asteraceae</taxon>
        <taxon>Asteroideae</taxon>
        <taxon>Heliantheae alliance</taxon>
        <taxon>Millerieae</taxon>
        <taxon>Smallanthus</taxon>
    </lineage>
</organism>
<reference evidence="2" key="1">
    <citation type="journal article" date="2022" name="Mol. Ecol. Resour.">
        <title>The genomes of chicory, endive, great burdock and yacon provide insights into Asteraceae palaeo-polyploidization history and plant inulin production.</title>
        <authorList>
            <person name="Fan W."/>
            <person name="Wang S."/>
            <person name="Wang H."/>
            <person name="Wang A."/>
            <person name="Jiang F."/>
            <person name="Liu H."/>
            <person name="Zhao H."/>
            <person name="Xu D."/>
            <person name="Zhang Y."/>
        </authorList>
    </citation>
    <scope>NUCLEOTIDE SEQUENCE [LARGE SCALE GENOMIC DNA]</scope>
    <source>
        <strain evidence="2">cv. Yunnan</strain>
    </source>
</reference>
<accession>A0ACB9JGM5</accession>
<protein>
    <submittedName>
        <fullName evidence="1">Uncharacterized protein</fullName>
    </submittedName>
</protein>
<keyword evidence="2" id="KW-1185">Reference proteome</keyword>
<dbReference type="Proteomes" id="UP001056120">
    <property type="component" value="Linkage Group LG04"/>
</dbReference>
<sequence length="153" mass="17470">MYRTQHWWYVETVKLCCASRLDALSGGMAIDIGSCFALHYNRCSGLASLGIMKVLLKNFILLERSIRLMENVFREPKCMVLHNGCIDWRISRKGCLQDLGFSGWHESPNGSSQVLVFKCYQQQVDTGRISNLATYLSKIELDSTLEMVDIRLL</sequence>